<gene>
    <name evidence="1" type="ORF">MLD38_032253</name>
</gene>
<sequence length="497" mass="55523">MDRGRNKKRRVGASLDQAVFDVWGRELGAVNSRAFSSRLSASEDIVLRFDIDKKLDKHRGCVNTVSFSDDGDILVSGSDDRKIILWDWQTGEVKFSFHSCHHNNVFQAKIMPYTDNRTIVTCAADGQVRLAQILEKGVETLLLANHGGRAHKLAVEPGSPYIFYSCGEDARVQHFDLRTKTATDLFTCKKRNHGKRNMAMVHLNTIAIDPRDPNLLAVAGSSEYARVYDIRKYKWNGSSDMGKPVNFFCPLNLVGDEHMGITGLAFSDQSELLVSYNDEFIYLFTWEMGLGSDFESISPKSGESKASEMTGSPSSVSADENLSPQVYKGHRNSETVKGVGFFGPKCEYVVSGSDCGRIFIWNKKDGKLLRVMEADMHVVNCIEAHPHAPVLASSGIEHDIKVWTPKAIENAVLPEKIEKVRPRSRRWMNRISSPQDVMWQLFSLQRWRDLENGNEDSSSSVVGQDLMELAMAFNRTDGASLDDGDDLSGSGPEDYFS</sequence>
<comment type="caution">
    <text evidence="1">The sequence shown here is derived from an EMBL/GenBank/DDBJ whole genome shotgun (WGS) entry which is preliminary data.</text>
</comment>
<protein>
    <submittedName>
        <fullName evidence="1">Uncharacterized protein</fullName>
    </submittedName>
</protein>
<evidence type="ECO:0000313" key="1">
    <source>
        <dbReference type="EMBL" id="KAI4318566.1"/>
    </source>
</evidence>
<proteinExistence type="predicted"/>
<organism evidence="1 2">
    <name type="scientific">Melastoma candidum</name>
    <dbReference type="NCBI Taxonomy" id="119954"/>
    <lineage>
        <taxon>Eukaryota</taxon>
        <taxon>Viridiplantae</taxon>
        <taxon>Streptophyta</taxon>
        <taxon>Embryophyta</taxon>
        <taxon>Tracheophyta</taxon>
        <taxon>Spermatophyta</taxon>
        <taxon>Magnoliopsida</taxon>
        <taxon>eudicotyledons</taxon>
        <taxon>Gunneridae</taxon>
        <taxon>Pentapetalae</taxon>
        <taxon>rosids</taxon>
        <taxon>malvids</taxon>
        <taxon>Myrtales</taxon>
        <taxon>Melastomataceae</taxon>
        <taxon>Melastomatoideae</taxon>
        <taxon>Melastomateae</taxon>
        <taxon>Melastoma</taxon>
    </lineage>
</organism>
<accession>A0ACB9M4W6</accession>
<reference evidence="2" key="1">
    <citation type="journal article" date="2023" name="Front. Plant Sci.">
        <title>Chromosomal-level genome assembly of Melastoma candidum provides insights into trichome evolution.</title>
        <authorList>
            <person name="Zhong Y."/>
            <person name="Wu W."/>
            <person name="Sun C."/>
            <person name="Zou P."/>
            <person name="Liu Y."/>
            <person name="Dai S."/>
            <person name="Zhou R."/>
        </authorList>
    </citation>
    <scope>NUCLEOTIDE SEQUENCE [LARGE SCALE GENOMIC DNA]</scope>
</reference>
<evidence type="ECO:0000313" key="2">
    <source>
        <dbReference type="Proteomes" id="UP001057402"/>
    </source>
</evidence>
<name>A0ACB9M4W6_9MYRT</name>
<keyword evidence="2" id="KW-1185">Reference proteome</keyword>
<dbReference type="Proteomes" id="UP001057402">
    <property type="component" value="Chromosome 10"/>
</dbReference>
<dbReference type="EMBL" id="CM042889">
    <property type="protein sequence ID" value="KAI4318566.1"/>
    <property type="molecule type" value="Genomic_DNA"/>
</dbReference>